<gene>
    <name evidence="2" type="ORF">Q5741_21280</name>
</gene>
<evidence type="ECO:0008006" key="4">
    <source>
        <dbReference type="Google" id="ProtNLM"/>
    </source>
</evidence>
<feature type="non-terminal residue" evidence="2">
    <location>
        <position position="1"/>
    </location>
</feature>
<protein>
    <recommendedName>
        <fullName evidence="4">Bacterial EndoU nuclease domain-containing protein</fullName>
    </recommendedName>
</protein>
<dbReference type="Proteomes" id="UP001240171">
    <property type="component" value="Unassembled WGS sequence"/>
</dbReference>
<sequence length="159" mass="16646">WTHNCTGGNLGGPRGRSGGGVNGSLRAMPGSNSTSPRGNINIGVVRSRINIANGPTRFSLSRNAGWKHVADRHFSPGTNAGQFTVSQSEVKGILQQKSTINTPISSSTNGQYSRLVNTGRTIGTVKPSIPAFGGSTTKWMQVITDVKGNLITTYPVPGP</sequence>
<evidence type="ECO:0000256" key="1">
    <source>
        <dbReference type="SAM" id="MobiDB-lite"/>
    </source>
</evidence>
<keyword evidence="3" id="KW-1185">Reference proteome</keyword>
<reference evidence="2 3" key="1">
    <citation type="submission" date="2023-07" db="EMBL/GenBank/DDBJ databases">
        <title>Paenibacillus sp. JX-17 nov. isolated from soil.</title>
        <authorList>
            <person name="Wan Y."/>
            <person name="Liu B."/>
        </authorList>
    </citation>
    <scope>NUCLEOTIDE SEQUENCE [LARGE SCALE GENOMIC DNA]</scope>
    <source>
        <strain evidence="2 3">JX-17</strain>
    </source>
</reference>
<feature type="region of interest" description="Disordered" evidence="1">
    <location>
        <begin position="1"/>
        <end position="39"/>
    </location>
</feature>
<organism evidence="2 3">
    <name type="scientific">Paenibacillus lacisoli</name>
    <dbReference type="NCBI Taxonomy" id="3064525"/>
    <lineage>
        <taxon>Bacteria</taxon>
        <taxon>Bacillati</taxon>
        <taxon>Bacillota</taxon>
        <taxon>Bacilli</taxon>
        <taxon>Bacillales</taxon>
        <taxon>Paenibacillaceae</taxon>
        <taxon>Paenibacillus</taxon>
    </lineage>
</organism>
<evidence type="ECO:0000313" key="3">
    <source>
        <dbReference type="Proteomes" id="UP001240171"/>
    </source>
</evidence>
<proteinExistence type="predicted"/>
<accession>A0ABT9CI69</accession>
<feature type="compositionally biased region" description="Gly residues" evidence="1">
    <location>
        <begin position="8"/>
        <end position="22"/>
    </location>
</feature>
<dbReference type="EMBL" id="JAUQTB010000033">
    <property type="protein sequence ID" value="MDO7908911.1"/>
    <property type="molecule type" value="Genomic_DNA"/>
</dbReference>
<evidence type="ECO:0000313" key="2">
    <source>
        <dbReference type="EMBL" id="MDO7908911.1"/>
    </source>
</evidence>
<name>A0ABT9CI69_9BACL</name>
<comment type="caution">
    <text evidence="2">The sequence shown here is derived from an EMBL/GenBank/DDBJ whole genome shotgun (WGS) entry which is preliminary data.</text>
</comment>